<reference evidence="1 2" key="1">
    <citation type="journal article" date="2014" name="Nat. Commun.">
        <title>Klebsormidium flaccidum genome reveals primary factors for plant terrestrial adaptation.</title>
        <authorList>
            <person name="Hori K."/>
            <person name="Maruyama F."/>
            <person name="Fujisawa T."/>
            <person name="Togashi T."/>
            <person name="Yamamoto N."/>
            <person name="Seo M."/>
            <person name="Sato S."/>
            <person name="Yamada T."/>
            <person name="Mori H."/>
            <person name="Tajima N."/>
            <person name="Moriyama T."/>
            <person name="Ikeuchi M."/>
            <person name="Watanabe M."/>
            <person name="Wada H."/>
            <person name="Kobayashi K."/>
            <person name="Saito M."/>
            <person name="Masuda T."/>
            <person name="Sasaki-Sekimoto Y."/>
            <person name="Mashiguchi K."/>
            <person name="Awai K."/>
            <person name="Shimojima M."/>
            <person name="Masuda S."/>
            <person name="Iwai M."/>
            <person name="Nobusawa T."/>
            <person name="Narise T."/>
            <person name="Kondo S."/>
            <person name="Saito H."/>
            <person name="Sato R."/>
            <person name="Murakawa M."/>
            <person name="Ihara Y."/>
            <person name="Oshima-Yamada Y."/>
            <person name="Ohtaka K."/>
            <person name="Satoh M."/>
            <person name="Sonobe K."/>
            <person name="Ishii M."/>
            <person name="Ohtani R."/>
            <person name="Kanamori-Sato M."/>
            <person name="Honoki R."/>
            <person name="Miyazaki D."/>
            <person name="Mochizuki H."/>
            <person name="Umetsu J."/>
            <person name="Higashi K."/>
            <person name="Shibata D."/>
            <person name="Kamiya Y."/>
            <person name="Sato N."/>
            <person name="Nakamura Y."/>
            <person name="Tabata S."/>
            <person name="Ida S."/>
            <person name="Kurokawa K."/>
            <person name="Ohta H."/>
        </authorList>
    </citation>
    <scope>NUCLEOTIDE SEQUENCE [LARGE SCALE GENOMIC DNA]</scope>
    <source>
        <strain evidence="1 2">NIES-2285</strain>
    </source>
</reference>
<accession>A0A1Y1IEP6</accession>
<dbReference type="Proteomes" id="UP000054558">
    <property type="component" value="Unassembled WGS sequence"/>
</dbReference>
<keyword evidence="2" id="KW-1185">Reference proteome</keyword>
<protein>
    <submittedName>
        <fullName evidence="1">Uncharacterized protein</fullName>
    </submittedName>
</protein>
<evidence type="ECO:0000313" key="1">
    <source>
        <dbReference type="EMBL" id="GAQ88452.1"/>
    </source>
</evidence>
<organism evidence="1 2">
    <name type="scientific">Klebsormidium nitens</name>
    <name type="common">Green alga</name>
    <name type="synonym">Ulothrix nitens</name>
    <dbReference type="NCBI Taxonomy" id="105231"/>
    <lineage>
        <taxon>Eukaryota</taxon>
        <taxon>Viridiplantae</taxon>
        <taxon>Streptophyta</taxon>
        <taxon>Klebsormidiophyceae</taxon>
        <taxon>Klebsormidiales</taxon>
        <taxon>Klebsormidiaceae</taxon>
        <taxon>Klebsormidium</taxon>
    </lineage>
</organism>
<evidence type="ECO:0000313" key="2">
    <source>
        <dbReference type="Proteomes" id="UP000054558"/>
    </source>
</evidence>
<dbReference type="EMBL" id="DF237379">
    <property type="protein sequence ID" value="GAQ88452.1"/>
    <property type="molecule type" value="Genomic_DNA"/>
</dbReference>
<dbReference type="AlphaFoldDB" id="A0A1Y1IEP6"/>
<name>A0A1Y1IEP6_KLENI</name>
<proteinExistence type="predicted"/>
<sequence>MGVWTAELTLENPVAVYAPEGGRKDLELCLASVCAAPENVSCIAGAKVGCPVLVNNLDSVSPTNRPGRFDCGLAAEGADNEGAFGWERADHQQCQWLAWLPESQDLKEW</sequence>
<gene>
    <name evidence="1" type="ORF">KFL_004300030</name>
</gene>